<dbReference type="SUPFAM" id="SSF52540">
    <property type="entry name" value="P-loop containing nucleoside triphosphate hydrolases"/>
    <property type="match status" value="1"/>
</dbReference>
<dbReference type="AlphaFoldDB" id="A0A2P6QS89"/>
<keyword evidence="5" id="KW-0067">ATP-binding</keyword>
<dbReference type="InterPro" id="IPR002182">
    <property type="entry name" value="NB-ARC"/>
</dbReference>
<dbReference type="InterPro" id="IPR003593">
    <property type="entry name" value="AAA+_ATPase"/>
</dbReference>
<organism evidence="8 9">
    <name type="scientific">Rosa chinensis</name>
    <name type="common">China rose</name>
    <dbReference type="NCBI Taxonomy" id="74649"/>
    <lineage>
        <taxon>Eukaryota</taxon>
        <taxon>Viridiplantae</taxon>
        <taxon>Streptophyta</taxon>
        <taxon>Embryophyta</taxon>
        <taxon>Tracheophyta</taxon>
        <taxon>Spermatophyta</taxon>
        <taxon>Magnoliopsida</taxon>
        <taxon>eudicotyledons</taxon>
        <taxon>Gunneridae</taxon>
        <taxon>Pentapetalae</taxon>
        <taxon>rosids</taxon>
        <taxon>fabids</taxon>
        <taxon>Rosales</taxon>
        <taxon>Rosaceae</taxon>
        <taxon>Rosoideae</taxon>
        <taxon>Rosoideae incertae sedis</taxon>
        <taxon>Rosa</taxon>
    </lineage>
</organism>
<dbReference type="InterPro" id="IPR042197">
    <property type="entry name" value="Apaf_helical"/>
</dbReference>
<dbReference type="GO" id="GO:0006952">
    <property type="term" value="P:defense response"/>
    <property type="evidence" value="ECO:0007669"/>
    <property type="project" value="UniProtKB-KW"/>
</dbReference>
<evidence type="ECO:0000313" key="8">
    <source>
        <dbReference type="EMBL" id="PRQ37039.1"/>
    </source>
</evidence>
<keyword evidence="2" id="KW-0677">Repeat</keyword>
<name>A0A2P6QS89_ROSCH</name>
<accession>A0A2P6QS89</accession>
<dbReference type="Gene3D" id="3.40.50.300">
    <property type="entry name" value="P-loop containing nucleotide triphosphate hydrolases"/>
    <property type="match status" value="1"/>
</dbReference>
<evidence type="ECO:0000256" key="5">
    <source>
        <dbReference type="ARBA" id="ARBA00022840"/>
    </source>
</evidence>
<dbReference type="InterPro" id="IPR027417">
    <property type="entry name" value="P-loop_NTPase"/>
</dbReference>
<keyword evidence="9" id="KW-1185">Reference proteome</keyword>
<proteinExistence type="inferred from homology"/>
<dbReference type="GO" id="GO:0005524">
    <property type="term" value="F:ATP binding"/>
    <property type="evidence" value="ECO:0007669"/>
    <property type="project" value="UniProtKB-KW"/>
</dbReference>
<dbReference type="InterPro" id="IPR050905">
    <property type="entry name" value="Plant_NBS-LRR"/>
</dbReference>
<dbReference type="Pfam" id="PF23598">
    <property type="entry name" value="LRR_14"/>
    <property type="match status" value="1"/>
</dbReference>
<dbReference type="InterPro" id="IPR032675">
    <property type="entry name" value="LRR_dom_sf"/>
</dbReference>
<keyword evidence="4" id="KW-0611">Plant defense</keyword>
<dbReference type="EMBL" id="PDCK01000042">
    <property type="protein sequence ID" value="PRQ37039.1"/>
    <property type="molecule type" value="Genomic_DNA"/>
</dbReference>
<evidence type="ECO:0000313" key="9">
    <source>
        <dbReference type="Proteomes" id="UP000238479"/>
    </source>
</evidence>
<keyword evidence="6" id="KW-0175">Coiled coil</keyword>
<dbReference type="PANTHER" id="PTHR33463">
    <property type="entry name" value="NB-ARC DOMAIN-CONTAINING PROTEIN-RELATED"/>
    <property type="match status" value="1"/>
</dbReference>
<sequence length="902" mass="102968">MWFLAAITGVVGKIAEFTVPPVIRQVGYVIHYNKNLKKLESRVDDLGEARERMKHAVETEKRKGREIEAGVQNWLTKVDEMIEKANNFLKDGQHAETRCLHGFCPNLKHRHHRSRKSTKLVKEVAELCGKKDFGDIAYDVEPEEVCSTPAKDYQVFDSTTSVAKEIMNELRQSDTDIIGVYGIGGVGKTTLATEVYRQATEDKTLFDDVVIVQDVKNIPDLHGIQKRIAEKLGMDFLGDETTDKRASRLFSRIKKNKVLVILDDIHAKIDLEIVGVPRVSNCKVLLTSRTREVLSGEMHTQKEFQLDLLDAKENWSLFEKMAGDVVQNPAIREVAIEVAQKCGGLPLLVVTVARALKDRSALYAWKDAVRRLKIFDKEGFTEKSYLALEWSYEQLDDKELKPLCLLSGIMRDYSMNLLDLLKYSMGLGLIKNVDTMEEAQNALHSLVEKLKDSCLLLEDSDNNKYFRMHDLVHEVVNQIALREQHVFKVTIGDEFKEWPAKDFCKKSTMIILDNYSIPHLPEGLEYPELEMITFCSSDFDHCLEIPRNFFEGMKKLKVLDFTNLSIPTLPPSLQFLKSLRTLCLDACTLGDLALVGELRNLEMLSFLKSKFRKLPEEIGQLTRLRLLDLNGCSQLEVISPNVISNLKRLENLRMGDSFNRWEGEEVISSERRNAHLEELKHLPQLTALQIHISDANIVPADLFTTSELKRFQICIGSAWKWDNVDEALNVLKLRLTASNELDQGLRMLLKRTEDLYLEGTEAVNNSIVYQIGVEGFQKLKHLHLQTTAEFTYIINGKVRYPNLTWLGVNELNGLTFLLSSSMARSLAQLKRLHVSGCQIMEEIVSIEESDEEIVDNFFCQLQILELKDLPNLTKFCSRNHIELSNPSSGIQHFLFDNKSFQT</sequence>
<dbReference type="SUPFAM" id="SSF52058">
    <property type="entry name" value="L domain-like"/>
    <property type="match status" value="1"/>
</dbReference>
<evidence type="ECO:0000256" key="1">
    <source>
        <dbReference type="ARBA" id="ARBA00008894"/>
    </source>
</evidence>
<dbReference type="OMA" id="YIQWEVE"/>
<dbReference type="InterPro" id="IPR055414">
    <property type="entry name" value="LRR_R13L4/SHOC2-like"/>
</dbReference>
<dbReference type="Proteomes" id="UP000238479">
    <property type="component" value="Chromosome 4"/>
</dbReference>
<dbReference type="PANTHER" id="PTHR33463:SF198">
    <property type="entry name" value="RPP4C3"/>
    <property type="match status" value="1"/>
</dbReference>
<keyword evidence="3" id="KW-0547">Nucleotide-binding</keyword>
<protein>
    <submittedName>
        <fullName evidence="8">Putative P-loop containing nucleoside triphosphate hydrolase, leucine-rich repeat domain, L</fullName>
    </submittedName>
</protein>
<evidence type="ECO:0000256" key="2">
    <source>
        <dbReference type="ARBA" id="ARBA00022737"/>
    </source>
</evidence>
<evidence type="ECO:0000259" key="7">
    <source>
        <dbReference type="SMART" id="SM00382"/>
    </source>
</evidence>
<feature type="coiled-coil region" evidence="6">
    <location>
        <begin position="29"/>
        <end position="56"/>
    </location>
</feature>
<keyword evidence="8" id="KW-0378">Hydrolase</keyword>
<evidence type="ECO:0000256" key="6">
    <source>
        <dbReference type="SAM" id="Coils"/>
    </source>
</evidence>
<dbReference type="GO" id="GO:0043531">
    <property type="term" value="F:ADP binding"/>
    <property type="evidence" value="ECO:0007669"/>
    <property type="project" value="InterPro"/>
</dbReference>
<evidence type="ECO:0000256" key="3">
    <source>
        <dbReference type="ARBA" id="ARBA00022741"/>
    </source>
</evidence>
<dbReference type="Gene3D" id="3.80.10.10">
    <property type="entry name" value="Ribonuclease Inhibitor"/>
    <property type="match status" value="1"/>
</dbReference>
<evidence type="ECO:0000256" key="4">
    <source>
        <dbReference type="ARBA" id="ARBA00022821"/>
    </source>
</evidence>
<dbReference type="PRINTS" id="PR00364">
    <property type="entry name" value="DISEASERSIST"/>
</dbReference>
<dbReference type="SMART" id="SM00382">
    <property type="entry name" value="AAA"/>
    <property type="match status" value="1"/>
</dbReference>
<dbReference type="Pfam" id="PF00931">
    <property type="entry name" value="NB-ARC"/>
    <property type="match status" value="1"/>
</dbReference>
<dbReference type="GO" id="GO:0016787">
    <property type="term" value="F:hydrolase activity"/>
    <property type="evidence" value="ECO:0007669"/>
    <property type="project" value="UniProtKB-KW"/>
</dbReference>
<comment type="similarity">
    <text evidence="1">Belongs to the disease resistance NB-LRR family.</text>
</comment>
<reference evidence="8 9" key="1">
    <citation type="journal article" date="2018" name="Nat. Genet.">
        <title>The Rosa genome provides new insights in the design of modern roses.</title>
        <authorList>
            <person name="Bendahmane M."/>
        </authorList>
    </citation>
    <scope>NUCLEOTIDE SEQUENCE [LARGE SCALE GENOMIC DNA]</scope>
    <source>
        <strain evidence="9">cv. Old Blush</strain>
    </source>
</reference>
<dbReference type="Gene3D" id="1.10.8.430">
    <property type="entry name" value="Helical domain of apoptotic protease-activating factors"/>
    <property type="match status" value="1"/>
</dbReference>
<comment type="caution">
    <text evidence="8">The sequence shown here is derived from an EMBL/GenBank/DDBJ whole genome shotgun (WGS) entry which is preliminary data.</text>
</comment>
<gene>
    <name evidence="8" type="ORF">RchiOBHm_Chr4g0398211</name>
</gene>
<dbReference type="Gramene" id="PRQ37039">
    <property type="protein sequence ID" value="PRQ37039"/>
    <property type="gene ID" value="RchiOBHm_Chr4g0398211"/>
</dbReference>
<feature type="domain" description="AAA+ ATPase" evidence="7">
    <location>
        <begin position="174"/>
        <end position="310"/>
    </location>
</feature>